<feature type="transmembrane region" description="Helical" evidence="5">
    <location>
        <begin position="6"/>
        <end position="26"/>
    </location>
</feature>
<evidence type="ECO:0000256" key="4">
    <source>
        <dbReference type="ARBA" id="ARBA00023136"/>
    </source>
</evidence>
<keyword evidence="3 5" id="KW-1133">Transmembrane helix</keyword>
<proteinExistence type="predicted"/>
<dbReference type="EMBL" id="CP125669">
    <property type="protein sequence ID" value="WHP04959.1"/>
    <property type="molecule type" value="Genomic_DNA"/>
</dbReference>
<dbReference type="Proteomes" id="UP001229836">
    <property type="component" value="Chromosome"/>
</dbReference>
<dbReference type="Gene3D" id="1.20.120.550">
    <property type="entry name" value="Membrane associated eicosanoid/glutathione metabolism-like domain"/>
    <property type="match status" value="1"/>
</dbReference>
<name>A0ABY8S5K0_9GAMM</name>
<keyword evidence="2 5" id="KW-0812">Transmembrane</keyword>
<feature type="transmembrane region" description="Helical" evidence="5">
    <location>
        <begin position="116"/>
        <end position="138"/>
    </location>
</feature>
<protein>
    <submittedName>
        <fullName evidence="6">MAPEG family protein</fullName>
    </submittedName>
</protein>
<dbReference type="SUPFAM" id="SSF161084">
    <property type="entry name" value="MAPEG domain-like"/>
    <property type="match status" value="1"/>
</dbReference>
<dbReference type="RefSeq" id="WP_283266564.1">
    <property type="nucleotide sequence ID" value="NZ_CP125669.1"/>
</dbReference>
<keyword evidence="4 5" id="KW-0472">Membrane</keyword>
<keyword evidence="7" id="KW-1185">Reference proteome</keyword>
<evidence type="ECO:0000256" key="2">
    <source>
        <dbReference type="ARBA" id="ARBA00022692"/>
    </source>
</evidence>
<gene>
    <name evidence="6" type="ORF">QLH32_13035</name>
</gene>
<reference evidence="6 7" key="1">
    <citation type="submission" date="2023-05" db="EMBL/GenBank/DDBJ databases">
        <title>The complete genome of Acinetobacter sp. nov KCTC 92772.</title>
        <authorList>
            <person name="Zhou G."/>
        </authorList>
    </citation>
    <scope>NUCLEOTIDE SEQUENCE [LARGE SCALE GENOMIC DNA]</scope>
    <source>
        <strain evidence="6 7">KCTC 92772</strain>
    </source>
</reference>
<evidence type="ECO:0000313" key="6">
    <source>
        <dbReference type="EMBL" id="WHP04959.1"/>
    </source>
</evidence>
<dbReference type="InterPro" id="IPR001129">
    <property type="entry name" value="Membr-assoc_MAPEG"/>
</dbReference>
<evidence type="ECO:0000256" key="1">
    <source>
        <dbReference type="ARBA" id="ARBA00004370"/>
    </source>
</evidence>
<feature type="transmembrane region" description="Helical" evidence="5">
    <location>
        <begin position="61"/>
        <end position="81"/>
    </location>
</feature>
<evidence type="ECO:0000256" key="5">
    <source>
        <dbReference type="SAM" id="Phobius"/>
    </source>
</evidence>
<organism evidence="6 7">
    <name type="scientific">Acinetobacter corruptisaponis</name>
    <dbReference type="NCBI Taxonomy" id="3045147"/>
    <lineage>
        <taxon>Bacteria</taxon>
        <taxon>Pseudomonadati</taxon>
        <taxon>Pseudomonadota</taxon>
        <taxon>Gammaproteobacteria</taxon>
        <taxon>Moraxellales</taxon>
        <taxon>Moraxellaceae</taxon>
        <taxon>Acinetobacter</taxon>
    </lineage>
</organism>
<evidence type="ECO:0000256" key="3">
    <source>
        <dbReference type="ARBA" id="ARBA00022989"/>
    </source>
</evidence>
<feature type="transmembrane region" description="Helical" evidence="5">
    <location>
        <begin position="87"/>
        <end position="109"/>
    </location>
</feature>
<dbReference type="InterPro" id="IPR023352">
    <property type="entry name" value="MAPEG-like_dom_sf"/>
</dbReference>
<comment type="subcellular location">
    <subcellularLocation>
        <location evidence="1">Membrane</location>
    </subcellularLocation>
</comment>
<accession>A0ABY8S5K0</accession>
<evidence type="ECO:0000313" key="7">
    <source>
        <dbReference type="Proteomes" id="UP001229836"/>
    </source>
</evidence>
<sequence>MNSNLILQPAMALALFTLTVLLLILMKRIRAAVNKQVKIDDFKYGESDTVPVWVCLPNRNFMNLLEVPILFYVVSIFIFITQHVDMLFVYLAWAYVVLRIIHSAIHLGYNNVVHRALIFGLSNAVLVIMWLRIAFISYV</sequence>
<dbReference type="Pfam" id="PF01124">
    <property type="entry name" value="MAPEG"/>
    <property type="match status" value="1"/>
</dbReference>